<proteinExistence type="predicted"/>
<evidence type="ECO:0000259" key="1">
    <source>
        <dbReference type="Pfam" id="PF00248"/>
    </source>
</evidence>
<evidence type="ECO:0000313" key="2">
    <source>
        <dbReference type="EMBL" id="GAA4886922.1"/>
    </source>
</evidence>
<dbReference type="InterPro" id="IPR018170">
    <property type="entry name" value="Aldo/ket_reductase_CS"/>
</dbReference>
<keyword evidence="3" id="KW-1185">Reference proteome</keyword>
<feature type="domain" description="NADP-dependent oxidoreductase" evidence="1">
    <location>
        <begin position="22"/>
        <end position="298"/>
    </location>
</feature>
<accession>A0ABP9F320</accession>
<dbReference type="Proteomes" id="UP001499988">
    <property type="component" value="Unassembled WGS sequence"/>
</dbReference>
<sequence length="324" mass="35570">MEPSPLSVPFRALGSTAQIPALGLGTWKSEPGKVYDAVRTAIQLGYRHIDCAFAYDNEAEIGDAIGDAIAAGEVTRAELFITSKLWNSFHQADMVAPALQQSLSALKLDYLDLYLIHWPVAFRAGVGFPGSGEDFLSLEQVPLLETWQAMEACVDSGLVRQIGVSNFSQQKLQALMANARIKPVNNQVELHPYLQQPELVRYCHEHGVQITAYAPLGSMDRPEFLKNDTDPNLLAHPLINAIATKHGASAAQILLAWSLARDVVVIPKSVNPDRLAENLAATHVVLDDEDMAQIGELDQHYRCVTGAFWQMPGSPYTIATLWDE</sequence>
<protein>
    <submittedName>
        <fullName evidence="2">Aldo/keto reductase</fullName>
    </submittedName>
</protein>
<dbReference type="InterPro" id="IPR023210">
    <property type="entry name" value="NADP_OxRdtase_dom"/>
</dbReference>
<dbReference type="PROSITE" id="PS00798">
    <property type="entry name" value="ALDOKETO_REDUCTASE_1"/>
    <property type="match status" value="1"/>
</dbReference>
<dbReference type="Pfam" id="PF00248">
    <property type="entry name" value="Aldo_ket_red"/>
    <property type="match status" value="1"/>
</dbReference>
<dbReference type="PROSITE" id="PS00063">
    <property type="entry name" value="ALDOKETO_REDUCTASE_3"/>
    <property type="match status" value="1"/>
</dbReference>
<gene>
    <name evidence="2" type="ORF">GCM10023333_20460</name>
</gene>
<dbReference type="Gene3D" id="3.20.20.100">
    <property type="entry name" value="NADP-dependent oxidoreductase domain"/>
    <property type="match status" value="1"/>
</dbReference>
<dbReference type="InterPro" id="IPR020471">
    <property type="entry name" value="AKR"/>
</dbReference>
<dbReference type="SUPFAM" id="SSF51430">
    <property type="entry name" value="NAD(P)-linked oxidoreductase"/>
    <property type="match status" value="1"/>
</dbReference>
<dbReference type="RefSeq" id="WP_345335285.1">
    <property type="nucleotide sequence ID" value="NZ_BAABJZ010000068.1"/>
</dbReference>
<evidence type="ECO:0000313" key="3">
    <source>
        <dbReference type="Proteomes" id="UP001499988"/>
    </source>
</evidence>
<dbReference type="PROSITE" id="PS00062">
    <property type="entry name" value="ALDOKETO_REDUCTASE_2"/>
    <property type="match status" value="1"/>
</dbReference>
<dbReference type="PIRSF" id="PIRSF000097">
    <property type="entry name" value="AKR"/>
    <property type="match status" value="1"/>
</dbReference>
<organism evidence="2 3">
    <name type="scientific">Ferrimonas pelagia</name>
    <dbReference type="NCBI Taxonomy" id="1177826"/>
    <lineage>
        <taxon>Bacteria</taxon>
        <taxon>Pseudomonadati</taxon>
        <taxon>Pseudomonadota</taxon>
        <taxon>Gammaproteobacteria</taxon>
        <taxon>Alteromonadales</taxon>
        <taxon>Ferrimonadaceae</taxon>
        <taxon>Ferrimonas</taxon>
    </lineage>
</organism>
<dbReference type="EMBL" id="BAABJZ010000068">
    <property type="protein sequence ID" value="GAA4886922.1"/>
    <property type="molecule type" value="Genomic_DNA"/>
</dbReference>
<reference evidence="3" key="1">
    <citation type="journal article" date="2019" name="Int. J. Syst. Evol. Microbiol.">
        <title>The Global Catalogue of Microorganisms (GCM) 10K type strain sequencing project: providing services to taxonomists for standard genome sequencing and annotation.</title>
        <authorList>
            <consortium name="The Broad Institute Genomics Platform"/>
            <consortium name="The Broad Institute Genome Sequencing Center for Infectious Disease"/>
            <person name="Wu L."/>
            <person name="Ma J."/>
        </authorList>
    </citation>
    <scope>NUCLEOTIDE SEQUENCE [LARGE SCALE GENOMIC DNA]</scope>
    <source>
        <strain evidence="3">JCM 18401</strain>
    </source>
</reference>
<comment type="caution">
    <text evidence="2">The sequence shown here is derived from an EMBL/GenBank/DDBJ whole genome shotgun (WGS) entry which is preliminary data.</text>
</comment>
<dbReference type="PRINTS" id="PR00069">
    <property type="entry name" value="ALDKETRDTASE"/>
</dbReference>
<dbReference type="InterPro" id="IPR036812">
    <property type="entry name" value="NAD(P)_OxRdtase_dom_sf"/>
</dbReference>
<dbReference type="PANTHER" id="PTHR11732">
    <property type="entry name" value="ALDO/KETO REDUCTASE"/>
    <property type="match status" value="1"/>
</dbReference>
<name>A0ABP9F320_9GAMM</name>